<name>A0ABU2H945_9ACTN</name>
<sequence length="223" mass="25230">MSEFLIGMLSSITATTVTLAVGWTVSRHMRHGLTRLLSRLTGLGVHRVYRRQRDAEWDVAADIAAATWVRVLTGRGNALTREAFAPLWLGRSERVECTRILLPDPDQNQDSWLQLREGDMCDADPGFATGLLSAQVRTNASYLAEVARDRSDIELNYYDLPNTCRIIATDQAAYITFYRGRAHGRNSPCLYARRPGLMYEIALHLFDTAWRKSRPVQREGRSS</sequence>
<organism evidence="1 2">
    <name type="scientific">Lipingzhangella rawalii</name>
    <dbReference type="NCBI Taxonomy" id="2055835"/>
    <lineage>
        <taxon>Bacteria</taxon>
        <taxon>Bacillati</taxon>
        <taxon>Actinomycetota</taxon>
        <taxon>Actinomycetes</taxon>
        <taxon>Streptosporangiales</taxon>
        <taxon>Nocardiopsidaceae</taxon>
        <taxon>Lipingzhangella</taxon>
    </lineage>
</organism>
<gene>
    <name evidence="1" type="ORF">RIF23_16165</name>
</gene>
<evidence type="ECO:0000313" key="2">
    <source>
        <dbReference type="Proteomes" id="UP001250214"/>
    </source>
</evidence>
<protein>
    <submittedName>
        <fullName evidence="1">Uncharacterized protein</fullName>
    </submittedName>
</protein>
<keyword evidence="2" id="KW-1185">Reference proteome</keyword>
<comment type="caution">
    <text evidence="1">The sequence shown here is derived from an EMBL/GenBank/DDBJ whole genome shotgun (WGS) entry which is preliminary data.</text>
</comment>
<evidence type="ECO:0000313" key="1">
    <source>
        <dbReference type="EMBL" id="MDS1271829.1"/>
    </source>
</evidence>
<dbReference type="Proteomes" id="UP001250214">
    <property type="component" value="Unassembled WGS sequence"/>
</dbReference>
<reference evidence="2" key="1">
    <citation type="submission" date="2023-07" db="EMBL/GenBank/DDBJ databases">
        <title>Novel species in the genus Lipingzhangella isolated from Sambhar Salt Lake.</title>
        <authorList>
            <person name="Jiya N."/>
            <person name="Kajale S."/>
            <person name="Sharma A."/>
        </authorList>
    </citation>
    <scope>NUCLEOTIDE SEQUENCE [LARGE SCALE GENOMIC DNA]</scope>
    <source>
        <strain evidence="2">LS1_29</strain>
    </source>
</reference>
<proteinExistence type="predicted"/>
<dbReference type="EMBL" id="JAVLVT010000008">
    <property type="protein sequence ID" value="MDS1271829.1"/>
    <property type="molecule type" value="Genomic_DNA"/>
</dbReference>
<accession>A0ABU2H945</accession>
<dbReference type="RefSeq" id="WP_310913385.1">
    <property type="nucleotide sequence ID" value="NZ_JAVLVT010000008.1"/>
</dbReference>